<dbReference type="InterPro" id="IPR011992">
    <property type="entry name" value="EF-hand-dom_pair"/>
</dbReference>
<keyword evidence="3" id="KW-1133">Transmembrane helix</keyword>
<feature type="region of interest" description="Disordered" evidence="2">
    <location>
        <begin position="212"/>
        <end position="231"/>
    </location>
</feature>
<organism evidence="6 7">
    <name type="scientific">Aphanomyces stellatus</name>
    <dbReference type="NCBI Taxonomy" id="120398"/>
    <lineage>
        <taxon>Eukaryota</taxon>
        <taxon>Sar</taxon>
        <taxon>Stramenopiles</taxon>
        <taxon>Oomycota</taxon>
        <taxon>Saprolegniomycetes</taxon>
        <taxon>Saprolegniales</taxon>
        <taxon>Verrucalvaceae</taxon>
        <taxon>Aphanomyces</taxon>
    </lineage>
</organism>
<proteinExistence type="predicted"/>
<dbReference type="Proteomes" id="UP000332933">
    <property type="component" value="Unassembled WGS sequence"/>
</dbReference>
<sequence length="952" mass="108124">MAEHTISFIDVPLKSKTPPPDRKASALKHLPSADFAHMGWNDDDRTPLLRDSVEPNKTKTKEQFVLEFYSPHLSHAGDARERPPLSTAMTKAAEKLNRVGWSPLRKTQSVLSFVDPFEDVTRRDLKRANLLHPVVGAASPKSAAPSRCPQCHSSHMVLVPVCKYCKRLDVLSQPTTAVKRFAYSVLERQPHMAATQLVEELINYLYTHEPYAKRPSTSPSKPTTSAAMRPSPISADEVNNLMQGLHHHNLLPAAPSTREALLELKTVRSKPDVGEAPRQLSHTTKSTLVHYLLHSFSQPHGEPVEWTKEQRWDHQDLCLEMLKSLGMDDVSDVMRAYNAWKHVSNLAHERTDDGRCDVPSSSSSAAAVRHALAEPTAAIESEADSVVPDVRTFELERKKANVRPMVSPDRTRQLIQRKTMRKASAYALTHMKVLVPPPPSDSPKEISLLSEHYEAEQEEKLRVVLLNAERYKTTSIDGMFSIDNTTFLVQALAPQDLMNVLLLDNQSQEMFLLGDEADRDSILQLAPMARLDAVAAWIAKNVDNHKLLIAATGAKGQLLSSDERRLLLAMDEEDCRYHLQMWKHWQHLPADHHPVPNLAFLQLHTPNKRGLRRLREEFFRIPRFWMKFIKAREMKIQPMPLTVIRPFLLGIYQAATKQHVPLYDFVEFVVQFIALEYGSQTKHRLQGFITALEQYYIKDAWVFTFCRFCGMAEDLPADCFTFYLSAIQCLQFAVPNRSQLADYYLPSDLFYPLFVKKAIMALRAIAADANIDEDKWYATLKDSRVICPRKAVLGSPIYVVGLAPFMALVLDIWLANRKLMEDEMRRLFVQFDTDHSKSLSYDEFHAFILHCHDVLLMQSIRGSFVRRAIDEKNIVKLYGKCLMQSDASEINIESFVIGGLENPLTLAMFGFSVPPTQTTAASMMATQLIMRAMRSYIKRIRATRGIIAPDVE</sequence>
<keyword evidence="3" id="KW-0472">Membrane</keyword>
<dbReference type="SUPFAM" id="SSF47473">
    <property type="entry name" value="EF-hand"/>
    <property type="match status" value="1"/>
</dbReference>
<keyword evidence="3" id="KW-0812">Transmembrane</keyword>
<dbReference type="InterPro" id="IPR018247">
    <property type="entry name" value="EF_Hand_1_Ca_BS"/>
</dbReference>
<feature type="compositionally biased region" description="Low complexity" evidence="2">
    <location>
        <begin position="215"/>
        <end position="225"/>
    </location>
</feature>
<reference evidence="5" key="2">
    <citation type="submission" date="2019-06" db="EMBL/GenBank/DDBJ databases">
        <title>Genomics analysis of Aphanomyces spp. identifies a new class of oomycete effector associated with host adaptation.</title>
        <authorList>
            <person name="Gaulin E."/>
        </authorList>
    </citation>
    <scope>NUCLEOTIDE SEQUENCE</scope>
    <source>
        <strain evidence="5">CBS 578.67</strain>
    </source>
</reference>
<reference evidence="6 7" key="1">
    <citation type="submission" date="2019-03" db="EMBL/GenBank/DDBJ databases">
        <authorList>
            <person name="Gaulin E."/>
            <person name="Dumas B."/>
        </authorList>
    </citation>
    <scope>NUCLEOTIDE SEQUENCE [LARGE SCALE GENOMIC DNA]</scope>
    <source>
        <strain evidence="6">CBS 568.67</strain>
    </source>
</reference>
<evidence type="ECO:0000313" key="7">
    <source>
        <dbReference type="Proteomes" id="UP000332933"/>
    </source>
</evidence>
<evidence type="ECO:0000313" key="6">
    <source>
        <dbReference type="EMBL" id="VFT82835.1"/>
    </source>
</evidence>
<dbReference type="EMBL" id="CAADRA010002228">
    <property type="protein sequence ID" value="VFT82835.1"/>
    <property type="molecule type" value="Genomic_DNA"/>
</dbReference>
<keyword evidence="1" id="KW-0106">Calcium</keyword>
<evidence type="ECO:0000256" key="2">
    <source>
        <dbReference type="SAM" id="MobiDB-lite"/>
    </source>
</evidence>
<dbReference type="PROSITE" id="PS50222">
    <property type="entry name" value="EF_HAND_2"/>
    <property type="match status" value="1"/>
</dbReference>
<name>A0A485KGV9_9STRA</name>
<dbReference type="OrthoDB" id="74454at2759"/>
<dbReference type="GO" id="GO:0005509">
    <property type="term" value="F:calcium ion binding"/>
    <property type="evidence" value="ECO:0007669"/>
    <property type="project" value="InterPro"/>
</dbReference>
<gene>
    <name evidence="6" type="primary">Aste57867_5812</name>
    <name evidence="5" type="ORF">As57867_005798</name>
    <name evidence="6" type="ORF">ASTE57867_5812</name>
</gene>
<evidence type="ECO:0000256" key="1">
    <source>
        <dbReference type="ARBA" id="ARBA00022837"/>
    </source>
</evidence>
<dbReference type="AlphaFoldDB" id="A0A485KGV9"/>
<evidence type="ECO:0000256" key="3">
    <source>
        <dbReference type="SAM" id="Phobius"/>
    </source>
</evidence>
<accession>A0A485KGV9</accession>
<evidence type="ECO:0000259" key="4">
    <source>
        <dbReference type="PROSITE" id="PS50222"/>
    </source>
</evidence>
<keyword evidence="7" id="KW-1185">Reference proteome</keyword>
<dbReference type="PROSITE" id="PS00018">
    <property type="entry name" value="EF_HAND_1"/>
    <property type="match status" value="1"/>
</dbReference>
<feature type="transmembrane region" description="Helical" evidence="3">
    <location>
        <begin position="797"/>
        <end position="816"/>
    </location>
</feature>
<dbReference type="InterPro" id="IPR002048">
    <property type="entry name" value="EF_hand_dom"/>
</dbReference>
<protein>
    <submittedName>
        <fullName evidence="6">Aste57867_5812 protein</fullName>
    </submittedName>
</protein>
<evidence type="ECO:0000313" key="5">
    <source>
        <dbReference type="EMBL" id="KAF0709587.1"/>
    </source>
</evidence>
<feature type="domain" description="EF-hand" evidence="4">
    <location>
        <begin position="819"/>
        <end position="854"/>
    </location>
</feature>
<feature type="region of interest" description="Disordered" evidence="2">
    <location>
        <begin position="1"/>
        <end position="22"/>
    </location>
</feature>
<dbReference type="EMBL" id="VJMH01002226">
    <property type="protein sequence ID" value="KAF0709587.1"/>
    <property type="molecule type" value="Genomic_DNA"/>
</dbReference>